<comment type="caution">
    <text evidence="1">The sequence shown here is derived from an EMBL/GenBank/DDBJ whole genome shotgun (WGS) entry which is preliminary data.</text>
</comment>
<keyword evidence="2" id="KW-1185">Reference proteome</keyword>
<dbReference type="RefSeq" id="WP_146315439.1">
    <property type="nucleotide sequence ID" value="NZ_VCQV01000004.1"/>
</dbReference>
<reference evidence="1 2" key="2">
    <citation type="submission" date="2019-08" db="EMBL/GenBank/DDBJ databases">
        <title>Jejuicoccus antrihumi gen. nov., sp. nov., a new member of the family Dermacoccaceae isolated from a cave.</title>
        <authorList>
            <person name="Schumann P."/>
            <person name="Kim I.S."/>
        </authorList>
    </citation>
    <scope>NUCLEOTIDE SEQUENCE [LARGE SCALE GENOMIC DNA]</scope>
    <source>
        <strain evidence="1 2">C5-26</strain>
    </source>
</reference>
<protein>
    <submittedName>
        <fullName evidence="1">Pyridoxamine 5'-phosphate oxidase family protein</fullName>
    </submittedName>
</protein>
<dbReference type="OrthoDB" id="116031at2"/>
<dbReference type="PANTHER" id="PTHR34071:SF2">
    <property type="entry name" value="FLAVIN-NUCLEOTIDE-BINDING PROTEIN"/>
    <property type="match status" value="1"/>
</dbReference>
<dbReference type="SUPFAM" id="SSF50475">
    <property type="entry name" value="FMN-binding split barrel"/>
    <property type="match status" value="1"/>
</dbReference>
<dbReference type="Pfam" id="PF12900">
    <property type="entry name" value="Pyridox_ox_2"/>
    <property type="match status" value="1"/>
</dbReference>
<gene>
    <name evidence="1" type="ORF">FGL98_03985</name>
</gene>
<dbReference type="AlphaFoldDB" id="A0A563E6P1"/>
<dbReference type="Proteomes" id="UP000320244">
    <property type="component" value="Unassembled WGS sequence"/>
</dbReference>
<dbReference type="InterPro" id="IPR012349">
    <property type="entry name" value="Split_barrel_FMN-bd"/>
</dbReference>
<sequence length="211" mass="22552">MSRTDPTRLPELMRHDRAALDALLDSTIVGHVAFVAEDGTPGVLPTAVARWEDRLIVHGSTGSRWMRLVSGAPAVVSVTAVDGIIAARSAFESSLAYRSAVLFGAFDSLDGQEKRDALDVLTERLIPGRSGEVRPHTVKELAATMVLAMPITEWSLRVSDGWPEDPDSDIAGTAWAGQIDFGARPTVIRAAPDLRDGIPTPKSVAGLRPAH</sequence>
<accession>A0A563E6P1</accession>
<dbReference type="PANTHER" id="PTHR34071">
    <property type="entry name" value="5-NITROIMIDAZOLE ANTIBIOTICS RESISTANCE PROTEIN, NIMA-FAMILY-RELATED PROTEIN-RELATED"/>
    <property type="match status" value="1"/>
</dbReference>
<reference evidence="1 2" key="1">
    <citation type="submission" date="2019-05" db="EMBL/GenBank/DDBJ databases">
        <authorList>
            <person name="Lee S.D."/>
        </authorList>
    </citation>
    <scope>NUCLEOTIDE SEQUENCE [LARGE SCALE GENOMIC DNA]</scope>
    <source>
        <strain evidence="1 2">C5-26</strain>
    </source>
</reference>
<organism evidence="1 2">
    <name type="scientific">Leekyejoonella antrihumi</name>
    <dbReference type="NCBI Taxonomy" id="1660198"/>
    <lineage>
        <taxon>Bacteria</taxon>
        <taxon>Bacillati</taxon>
        <taxon>Actinomycetota</taxon>
        <taxon>Actinomycetes</taxon>
        <taxon>Micrococcales</taxon>
        <taxon>Dermacoccaceae</taxon>
        <taxon>Leekyejoonella</taxon>
    </lineage>
</organism>
<dbReference type="EMBL" id="VCQV01000004">
    <property type="protein sequence ID" value="TWP37881.1"/>
    <property type="molecule type" value="Genomic_DNA"/>
</dbReference>
<evidence type="ECO:0000313" key="1">
    <source>
        <dbReference type="EMBL" id="TWP37881.1"/>
    </source>
</evidence>
<name>A0A563E6P1_9MICO</name>
<dbReference type="InterPro" id="IPR024747">
    <property type="entry name" value="Pyridox_Oxase-rel"/>
</dbReference>
<dbReference type="Gene3D" id="2.30.110.10">
    <property type="entry name" value="Electron Transport, Fmn-binding Protein, Chain A"/>
    <property type="match status" value="1"/>
</dbReference>
<proteinExistence type="predicted"/>
<evidence type="ECO:0000313" key="2">
    <source>
        <dbReference type="Proteomes" id="UP000320244"/>
    </source>
</evidence>